<sequence>MHPWEYLALAAALLLVAFAALGPAGRADSGSDERRVPLWVAVVAAVSATGAVVSALARVAF</sequence>
<organism evidence="2 3">
    <name type="scientific">Gemmata obscuriglobus</name>
    <dbReference type="NCBI Taxonomy" id="114"/>
    <lineage>
        <taxon>Bacteria</taxon>
        <taxon>Pseudomonadati</taxon>
        <taxon>Planctomycetota</taxon>
        <taxon>Planctomycetia</taxon>
        <taxon>Gemmatales</taxon>
        <taxon>Gemmataceae</taxon>
        <taxon>Gemmata</taxon>
    </lineage>
</organism>
<keyword evidence="1" id="KW-0812">Transmembrane</keyword>
<dbReference type="AlphaFoldDB" id="A0A2Z3HFW8"/>
<proteinExistence type="predicted"/>
<evidence type="ECO:0000313" key="3">
    <source>
        <dbReference type="Proteomes" id="UP000245802"/>
    </source>
</evidence>
<evidence type="ECO:0000256" key="1">
    <source>
        <dbReference type="SAM" id="Phobius"/>
    </source>
</evidence>
<evidence type="ECO:0000313" key="2">
    <source>
        <dbReference type="EMBL" id="AWM40300.1"/>
    </source>
</evidence>
<keyword evidence="1" id="KW-0472">Membrane</keyword>
<gene>
    <name evidence="2" type="ORF">C1280_27055</name>
</gene>
<name>A0A2Z3HFW8_9BACT</name>
<protein>
    <submittedName>
        <fullName evidence="2">Uncharacterized protein</fullName>
    </submittedName>
</protein>
<dbReference type="Proteomes" id="UP000245802">
    <property type="component" value="Chromosome"/>
</dbReference>
<dbReference type="EMBL" id="CP025958">
    <property type="protein sequence ID" value="AWM40300.1"/>
    <property type="molecule type" value="Genomic_DNA"/>
</dbReference>
<dbReference type="KEGG" id="gog:C1280_27055"/>
<accession>A0A2Z3HFW8</accession>
<feature type="transmembrane region" description="Helical" evidence="1">
    <location>
        <begin position="36"/>
        <end position="57"/>
    </location>
</feature>
<reference evidence="2 3" key="1">
    <citation type="submission" date="2018-01" db="EMBL/GenBank/DDBJ databases">
        <title>G. obscuriglobus.</title>
        <authorList>
            <person name="Franke J."/>
            <person name="Blomberg W."/>
            <person name="Selmecki A."/>
        </authorList>
    </citation>
    <scope>NUCLEOTIDE SEQUENCE [LARGE SCALE GENOMIC DNA]</scope>
    <source>
        <strain evidence="2 3">DSM 5831</strain>
    </source>
</reference>
<keyword evidence="3" id="KW-1185">Reference proteome</keyword>
<dbReference type="RefSeq" id="WP_010040480.1">
    <property type="nucleotide sequence ID" value="NZ_CP025958.1"/>
</dbReference>
<keyword evidence="1" id="KW-1133">Transmembrane helix</keyword>